<dbReference type="GO" id="GO:0032259">
    <property type="term" value="P:methylation"/>
    <property type="evidence" value="ECO:0007669"/>
    <property type="project" value="UniProtKB-KW"/>
</dbReference>
<organism evidence="6 7">
    <name type="scientific">Raineya orbicola</name>
    <dbReference type="NCBI Taxonomy" id="2016530"/>
    <lineage>
        <taxon>Bacteria</taxon>
        <taxon>Pseudomonadati</taxon>
        <taxon>Bacteroidota</taxon>
        <taxon>Cytophagia</taxon>
        <taxon>Cytophagales</taxon>
        <taxon>Raineyaceae</taxon>
        <taxon>Raineya</taxon>
    </lineage>
</organism>
<evidence type="ECO:0000256" key="3">
    <source>
        <dbReference type="ARBA" id="ARBA00022679"/>
    </source>
</evidence>
<name>A0A2N3IIU2_9BACT</name>
<sequence length="244" mass="27829">MNIQLFNDDCINVLKDLPEKSIDLIFADPPYNLSGENYLTTQNGKIAKLYKGDWDIIQDIDAFNFKWISECIRVLSDTGTIWVSGTLHNHPSVGVTLKKLGLWIINDIIWFKPNATPLLANNRLAPATELIWLASKTKKYYFNYELAKQLNGGKQMKNLWIINAEKHKTIHKTEKPESLLQRIILLGSQEGKTVLDPFLGSGTTGVVAKRLHRNFIGIEIDKKYFEIASKRIIDEVVAQELKFT</sequence>
<comment type="similarity">
    <text evidence="1 4">Belongs to the N(4)/N(6)-methyltransferase family.</text>
</comment>
<dbReference type="EC" id="2.1.1.-" evidence="4"/>
<evidence type="ECO:0000256" key="4">
    <source>
        <dbReference type="RuleBase" id="RU362026"/>
    </source>
</evidence>
<dbReference type="Gene3D" id="3.40.50.150">
    <property type="entry name" value="Vaccinia Virus protein VP39"/>
    <property type="match status" value="1"/>
</dbReference>
<dbReference type="RefSeq" id="WP_101358014.1">
    <property type="nucleotide sequence ID" value="NZ_NKXO01000009.1"/>
</dbReference>
<evidence type="ECO:0000256" key="1">
    <source>
        <dbReference type="ARBA" id="ARBA00006594"/>
    </source>
</evidence>
<feature type="domain" description="DNA methylase N-4/N-6" evidence="5">
    <location>
        <begin position="22"/>
        <end position="229"/>
    </location>
</feature>
<dbReference type="PANTHER" id="PTHR13370:SF3">
    <property type="entry name" value="TRNA (GUANINE(10)-N2)-METHYLTRANSFERASE HOMOLOG"/>
    <property type="match status" value="1"/>
</dbReference>
<dbReference type="PROSITE" id="PS00092">
    <property type="entry name" value="N6_MTASE"/>
    <property type="match status" value="1"/>
</dbReference>
<dbReference type="GO" id="GO:0003677">
    <property type="term" value="F:DNA binding"/>
    <property type="evidence" value="ECO:0007669"/>
    <property type="project" value="InterPro"/>
</dbReference>
<evidence type="ECO:0000313" key="6">
    <source>
        <dbReference type="EMBL" id="PKQ70227.1"/>
    </source>
</evidence>
<dbReference type="InterPro" id="IPR001091">
    <property type="entry name" value="RM_Methyltransferase"/>
</dbReference>
<dbReference type="AlphaFoldDB" id="A0A2N3IIU2"/>
<dbReference type="GO" id="GO:0005737">
    <property type="term" value="C:cytoplasm"/>
    <property type="evidence" value="ECO:0007669"/>
    <property type="project" value="TreeGrafter"/>
</dbReference>
<dbReference type="PANTHER" id="PTHR13370">
    <property type="entry name" value="RNA METHYLASE-RELATED"/>
    <property type="match status" value="1"/>
</dbReference>
<keyword evidence="7" id="KW-1185">Reference proteome</keyword>
<dbReference type="InterPro" id="IPR029063">
    <property type="entry name" value="SAM-dependent_MTases_sf"/>
</dbReference>
<dbReference type="GO" id="GO:0008170">
    <property type="term" value="F:N-methyltransferase activity"/>
    <property type="evidence" value="ECO:0007669"/>
    <property type="project" value="InterPro"/>
</dbReference>
<dbReference type="OrthoDB" id="1273118at2"/>
<evidence type="ECO:0000259" key="5">
    <source>
        <dbReference type="Pfam" id="PF01555"/>
    </source>
</evidence>
<protein>
    <recommendedName>
        <fullName evidence="4">Methyltransferase</fullName>
        <ecNumber evidence="4">2.1.1.-</ecNumber>
    </recommendedName>
</protein>
<evidence type="ECO:0000313" key="7">
    <source>
        <dbReference type="Proteomes" id="UP000233387"/>
    </source>
</evidence>
<evidence type="ECO:0000256" key="2">
    <source>
        <dbReference type="ARBA" id="ARBA00022603"/>
    </source>
</evidence>
<dbReference type="InterPro" id="IPR002941">
    <property type="entry name" value="DNA_methylase_N4/N6"/>
</dbReference>
<dbReference type="SUPFAM" id="SSF53335">
    <property type="entry name" value="S-adenosyl-L-methionine-dependent methyltransferases"/>
    <property type="match status" value="1"/>
</dbReference>
<dbReference type="GO" id="GO:0009007">
    <property type="term" value="F:site-specific DNA-methyltransferase (adenine-specific) activity"/>
    <property type="evidence" value="ECO:0007669"/>
    <property type="project" value="TreeGrafter"/>
</dbReference>
<dbReference type="PRINTS" id="PR00508">
    <property type="entry name" value="S21N4MTFRASE"/>
</dbReference>
<keyword evidence="3" id="KW-0808">Transferase</keyword>
<dbReference type="InterPro" id="IPR002052">
    <property type="entry name" value="DNA_methylase_N6_adenine_CS"/>
</dbReference>
<comment type="caution">
    <text evidence="6">The sequence shown here is derived from an EMBL/GenBank/DDBJ whole genome shotgun (WGS) entry which is preliminary data.</text>
</comment>
<accession>A0A2N3IIU2</accession>
<dbReference type="Pfam" id="PF01555">
    <property type="entry name" value="N6_N4_Mtase"/>
    <property type="match status" value="1"/>
</dbReference>
<dbReference type="EMBL" id="NKXO01000009">
    <property type="protein sequence ID" value="PKQ70227.1"/>
    <property type="molecule type" value="Genomic_DNA"/>
</dbReference>
<gene>
    <name evidence="6" type="ORF">Rain11_0748</name>
</gene>
<dbReference type="Proteomes" id="UP000233387">
    <property type="component" value="Unassembled WGS sequence"/>
</dbReference>
<keyword evidence="2 6" id="KW-0489">Methyltransferase</keyword>
<proteinExistence type="inferred from homology"/>
<reference evidence="6 7" key="1">
    <citation type="submission" date="2017-06" db="EMBL/GenBank/DDBJ databases">
        <title>Raineya orbicola gen. nov., sp. nov. a slightly thermophilic bacterium of the phylum Bacteroidetes and the description of Raineyaceae fam. nov.</title>
        <authorList>
            <person name="Albuquerque L."/>
            <person name="Polonia A.R.M."/>
            <person name="Barroso C."/>
            <person name="Froufe H.J.C."/>
            <person name="Lage O."/>
            <person name="Lobo-Da-Cunha A."/>
            <person name="Egas C."/>
            <person name="Da Costa M.S."/>
        </authorList>
    </citation>
    <scope>NUCLEOTIDE SEQUENCE [LARGE SCALE GENOMIC DNA]</scope>
    <source>
        <strain evidence="6 7">SPSPC-11</strain>
    </source>
</reference>